<keyword evidence="8" id="KW-0472">Membrane</keyword>
<dbReference type="InterPro" id="IPR027417">
    <property type="entry name" value="P-loop_NTPase"/>
</dbReference>
<dbReference type="PROSITE" id="PS50893">
    <property type="entry name" value="ABC_TRANSPORTER_2"/>
    <property type="match status" value="1"/>
</dbReference>
<dbReference type="GO" id="GO:0005524">
    <property type="term" value="F:ATP binding"/>
    <property type="evidence" value="ECO:0007669"/>
    <property type="project" value="UniProtKB-KW"/>
</dbReference>
<evidence type="ECO:0000256" key="7">
    <source>
        <dbReference type="ARBA" id="ARBA00022970"/>
    </source>
</evidence>
<evidence type="ECO:0000259" key="9">
    <source>
        <dbReference type="PROSITE" id="PS50893"/>
    </source>
</evidence>
<comment type="similarity">
    <text evidence="2">Belongs to the ABC transporter superfamily.</text>
</comment>
<sequence>MLKLEKIDKRYADHHALKDINVTFKPNETTVIVGPSGSGKSTLLRSLNLLEQADSGLYTIDERTIDFSQPITTETLLWTRRKTGMVFQQPRMFDHLTVLKNIIEAPIQVRKQKKSDAIKHALVLLDEVGLNDTANRYPYQLSGGQTQRVAIARALAMDPEYLLLDEPTSALDPELEAQVLHILNNFAKAGQTMIIVTHNMDFARAAADRMIFLEDGSIQFDGSPEDFFDHPTERIEHFLNAYKFTE</sequence>
<dbReference type="InterPro" id="IPR003593">
    <property type="entry name" value="AAA+_ATPase"/>
</dbReference>
<dbReference type="Pfam" id="PF00005">
    <property type="entry name" value="ABC_tran"/>
    <property type="match status" value="1"/>
</dbReference>
<dbReference type="InterPro" id="IPR003439">
    <property type="entry name" value="ABC_transporter-like_ATP-bd"/>
</dbReference>
<gene>
    <name evidence="10" type="ORF">ESZ50_07205</name>
</gene>
<keyword evidence="3" id="KW-0813">Transport</keyword>
<keyword evidence="7" id="KW-0029">Amino-acid transport</keyword>
<dbReference type="PIRSF" id="PIRSF039085">
    <property type="entry name" value="ABC_ATPase_HisP"/>
    <property type="match status" value="1"/>
</dbReference>
<feature type="domain" description="ABC transporter" evidence="9">
    <location>
        <begin position="2"/>
        <end position="240"/>
    </location>
</feature>
<comment type="subcellular location">
    <subcellularLocation>
        <location evidence="1">Cell membrane</location>
        <topology evidence="1">Peripheral membrane protein</topology>
    </subcellularLocation>
</comment>
<evidence type="ECO:0000256" key="8">
    <source>
        <dbReference type="ARBA" id="ARBA00023136"/>
    </source>
</evidence>
<dbReference type="GO" id="GO:0005886">
    <property type="term" value="C:plasma membrane"/>
    <property type="evidence" value="ECO:0007669"/>
    <property type="project" value="UniProtKB-SubCell"/>
</dbReference>
<evidence type="ECO:0000256" key="1">
    <source>
        <dbReference type="ARBA" id="ARBA00004202"/>
    </source>
</evidence>
<dbReference type="PANTHER" id="PTHR43166">
    <property type="entry name" value="AMINO ACID IMPORT ATP-BINDING PROTEIN"/>
    <property type="match status" value="1"/>
</dbReference>
<dbReference type="RefSeq" id="WP_148622889.1">
    <property type="nucleotide sequence ID" value="NZ_SDGZ01000015.1"/>
</dbReference>
<keyword evidence="6 10" id="KW-0067">ATP-binding</keyword>
<keyword evidence="4" id="KW-1003">Cell membrane</keyword>
<dbReference type="Proteomes" id="UP000371977">
    <property type="component" value="Unassembled WGS sequence"/>
</dbReference>
<dbReference type="InterPro" id="IPR030679">
    <property type="entry name" value="ABC_ATPase_HisP-typ"/>
</dbReference>
<evidence type="ECO:0000256" key="3">
    <source>
        <dbReference type="ARBA" id="ARBA00022448"/>
    </source>
</evidence>
<evidence type="ECO:0000256" key="4">
    <source>
        <dbReference type="ARBA" id="ARBA00022475"/>
    </source>
</evidence>
<comment type="caution">
    <text evidence="10">The sequence shown here is derived from an EMBL/GenBank/DDBJ whole genome shotgun (WGS) entry which is preliminary data.</text>
</comment>
<evidence type="ECO:0000256" key="2">
    <source>
        <dbReference type="ARBA" id="ARBA00005417"/>
    </source>
</evidence>
<keyword evidence="5" id="KW-0547">Nucleotide-binding</keyword>
<evidence type="ECO:0000313" key="10">
    <source>
        <dbReference type="EMBL" id="TYC49027.1"/>
    </source>
</evidence>
<evidence type="ECO:0000256" key="6">
    <source>
        <dbReference type="ARBA" id="ARBA00022840"/>
    </source>
</evidence>
<keyword evidence="11" id="KW-1185">Reference proteome</keyword>
<reference evidence="10 11" key="1">
    <citation type="submission" date="2019-01" db="EMBL/GenBank/DDBJ databases">
        <title>Weissella sp. nov., a novel lactic acid bacterium isolated from animal feces.</title>
        <authorList>
            <person name="Wang L.-T."/>
        </authorList>
    </citation>
    <scope>NUCLEOTIDE SEQUENCE [LARGE SCALE GENOMIC DNA]</scope>
    <source>
        <strain evidence="10 11">8H-2</strain>
    </source>
</reference>
<dbReference type="GO" id="GO:0015424">
    <property type="term" value="F:ABC-type amino acid transporter activity"/>
    <property type="evidence" value="ECO:0007669"/>
    <property type="project" value="InterPro"/>
</dbReference>
<evidence type="ECO:0000256" key="5">
    <source>
        <dbReference type="ARBA" id="ARBA00022741"/>
    </source>
</evidence>
<accession>A0A6C2C5B1</accession>
<dbReference type="InterPro" id="IPR050086">
    <property type="entry name" value="MetN_ABC_transporter-like"/>
</dbReference>
<proteinExistence type="inferred from homology"/>
<dbReference type="SMART" id="SM00382">
    <property type="entry name" value="AAA"/>
    <property type="match status" value="1"/>
</dbReference>
<dbReference type="Gene3D" id="3.40.50.300">
    <property type="entry name" value="P-loop containing nucleotide triphosphate hydrolases"/>
    <property type="match status" value="1"/>
</dbReference>
<dbReference type="SUPFAM" id="SSF52540">
    <property type="entry name" value="P-loop containing nucleoside triphosphate hydrolases"/>
    <property type="match status" value="1"/>
</dbReference>
<dbReference type="OrthoDB" id="9804199at2"/>
<dbReference type="EMBL" id="SDGZ01000015">
    <property type="protein sequence ID" value="TYC49027.1"/>
    <property type="molecule type" value="Genomic_DNA"/>
</dbReference>
<dbReference type="AlphaFoldDB" id="A0A6C2C5B1"/>
<name>A0A6C2C5B1_9LACO</name>
<evidence type="ECO:0000313" key="11">
    <source>
        <dbReference type="Proteomes" id="UP000371977"/>
    </source>
</evidence>
<organism evidence="10 11">
    <name type="scientific">Weissella muntiaci</name>
    <dbReference type="NCBI Taxonomy" id="2508881"/>
    <lineage>
        <taxon>Bacteria</taxon>
        <taxon>Bacillati</taxon>
        <taxon>Bacillota</taxon>
        <taxon>Bacilli</taxon>
        <taxon>Lactobacillales</taxon>
        <taxon>Lactobacillaceae</taxon>
        <taxon>Weissella</taxon>
    </lineage>
</organism>
<dbReference type="PANTHER" id="PTHR43166:SF9">
    <property type="entry name" value="GLUTAMATE_ASPARTATE IMPORT ATP-BINDING PROTEIN GLTL"/>
    <property type="match status" value="1"/>
</dbReference>
<dbReference type="GO" id="GO:0016887">
    <property type="term" value="F:ATP hydrolysis activity"/>
    <property type="evidence" value="ECO:0007669"/>
    <property type="project" value="InterPro"/>
</dbReference>
<protein>
    <submittedName>
        <fullName evidence="10">Amino acid ABC transporter ATP-binding protein</fullName>
    </submittedName>
</protein>